<dbReference type="InterPro" id="IPR010938">
    <property type="entry name" value="DUF1131"/>
</dbReference>
<dbReference type="OrthoDB" id="5622706at2"/>
<proteinExistence type="predicted"/>
<gene>
    <name evidence="1" type="ORF">EZJ58_5393</name>
</gene>
<sequence>MKQLRPLVIGLPILLAGCSTLSDFSWSSLSPFNWFGSAVTVKDSGVGGINAGTALDQQALNKALNNDYRLRNGMETHNGGIRSFYQAVKDNEVKLTVYGSSAGRVERVVVADKTVPTEWGVKIGDRFSSLYSKAFGACRKGTDEDQDGVVCAAQQSAHVSYVFTGNWHGPDSLMPADDTLKDWQISKIVWQANAAQ</sequence>
<dbReference type="NCBIfam" id="NF007990">
    <property type="entry name" value="PRK10718.1"/>
    <property type="match status" value="1"/>
</dbReference>
<comment type="caution">
    <text evidence="1">The sequence shown here is derived from an EMBL/GenBank/DDBJ whole genome shotgun (WGS) entry which is preliminary data.</text>
</comment>
<dbReference type="Proteomes" id="UP000294555">
    <property type="component" value="Unassembled WGS sequence"/>
</dbReference>
<evidence type="ECO:0000313" key="1">
    <source>
        <dbReference type="EMBL" id="TCL07089.1"/>
    </source>
</evidence>
<protein>
    <submittedName>
        <fullName evidence="1">Uncharacterized protein DUF1131</fullName>
    </submittedName>
</protein>
<accession>A0A4R1NIZ3</accession>
<evidence type="ECO:0000313" key="2">
    <source>
        <dbReference type="Proteomes" id="UP000294555"/>
    </source>
</evidence>
<dbReference type="Pfam" id="PF06572">
    <property type="entry name" value="DUF1131"/>
    <property type="match status" value="1"/>
</dbReference>
<reference evidence="1 2" key="1">
    <citation type="submission" date="2019-02" db="EMBL/GenBank/DDBJ databases">
        <title>Investigation of anaerobic lignin degradation for improved lignocellulosic biofuels.</title>
        <authorList>
            <person name="Deangelis K."/>
        </authorList>
    </citation>
    <scope>NUCLEOTIDE SEQUENCE [LARGE SCALE GENOMIC DNA]</scope>
    <source>
        <strain evidence="1 2">159R</strain>
    </source>
</reference>
<name>A0A4R1NIZ3_9GAMM</name>
<dbReference type="EMBL" id="SJOI01000001">
    <property type="protein sequence ID" value="TCL07089.1"/>
    <property type="molecule type" value="Genomic_DNA"/>
</dbReference>
<dbReference type="PROSITE" id="PS51257">
    <property type="entry name" value="PROKAR_LIPOPROTEIN"/>
    <property type="match status" value="1"/>
</dbReference>
<dbReference type="RefSeq" id="WP_132927014.1">
    <property type="nucleotide sequence ID" value="NZ_SJOI01000001.1"/>
</dbReference>
<keyword evidence="2" id="KW-1185">Reference proteome</keyword>
<dbReference type="InterPro" id="IPR038714">
    <property type="entry name" value="YfeY-like_sf"/>
</dbReference>
<dbReference type="AlphaFoldDB" id="A0A4R1NIZ3"/>
<organism evidence="1 2">
    <name type="scientific">Sodalis ligni</name>
    <dbReference type="NCBI Taxonomy" id="2697027"/>
    <lineage>
        <taxon>Bacteria</taxon>
        <taxon>Pseudomonadati</taxon>
        <taxon>Pseudomonadota</taxon>
        <taxon>Gammaproteobacteria</taxon>
        <taxon>Enterobacterales</taxon>
        <taxon>Bruguierivoracaceae</taxon>
        <taxon>Sodalis</taxon>
    </lineage>
</organism>
<dbReference type="Gene3D" id="2.60.460.10">
    <property type="entry name" value="protein yfey like domain"/>
    <property type="match status" value="1"/>
</dbReference>